<evidence type="ECO:0000313" key="2">
    <source>
        <dbReference type="Proteomes" id="UP000366872"/>
    </source>
</evidence>
<protein>
    <submittedName>
        <fullName evidence="1">Uncharacterized protein</fullName>
    </submittedName>
</protein>
<reference evidence="1 2" key="1">
    <citation type="submission" date="2019-04" db="EMBL/GenBank/DDBJ databases">
        <authorList>
            <person name="Van Vliet M D."/>
        </authorList>
    </citation>
    <scope>NUCLEOTIDE SEQUENCE [LARGE SCALE GENOMIC DNA]</scope>
    <source>
        <strain evidence="1 2">F1</strain>
    </source>
</reference>
<dbReference type="RefSeq" id="WP_136080260.1">
    <property type="nucleotide sequence ID" value="NZ_CAAHFG010000002.1"/>
</dbReference>
<sequence length="132" mass="15842">MPDKQRDFETVVKRINRLTQEGKLEWKTVPANLEYFAGADRKVEVFYYTSFNGRQLRLYKETTKIYHDEVRFTWEDFAELEFIDDEERTLWEFPRCAAIWDLLETVSYQLADVDAAIDEIMSDDFDAFLDKD</sequence>
<evidence type="ECO:0000313" key="1">
    <source>
        <dbReference type="EMBL" id="VGO14622.1"/>
    </source>
</evidence>
<dbReference type="AlphaFoldDB" id="A0A6C2U3N0"/>
<name>A0A6C2U3N0_PONDE</name>
<proteinExistence type="predicted"/>
<organism evidence="1 2">
    <name type="scientific">Pontiella desulfatans</name>
    <dbReference type="NCBI Taxonomy" id="2750659"/>
    <lineage>
        <taxon>Bacteria</taxon>
        <taxon>Pseudomonadati</taxon>
        <taxon>Kiritimatiellota</taxon>
        <taxon>Kiritimatiellia</taxon>
        <taxon>Kiritimatiellales</taxon>
        <taxon>Pontiellaceae</taxon>
        <taxon>Pontiella</taxon>
    </lineage>
</organism>
<keyword evidence="2" id="KW-1185">Reference proteome</keyword>
<gene>
    <name evidence="1" type="ORF">PDESU_03187</name>
</gene>
<dbReference type="Proteomes" id="UP000366872">
    <property type="component" value="Unassembled WGS sequence"/>
</dbReference>
<dbReference type="EMBL" id="CAAHFG010000002">
    <property type="protein sequence ID" value="VGO14622.1"/>
    <property type="molecule type" value="Genomic_DNA"/>
</dbReference>
<accession>A0A6C2U3N0</accession>